<feature type="transmembrane region" description="Helical" evidence="3">
    <location>
        <begin position="195"/>
        <end position="213"/>
    </location>
</feature>
<evidence type="ECO:0000256" key="2">
    <source>
        <dbReference type="RuleBase" id="RU003750"/>
    </source>
</evidence>
<dbReference type="GO" id="GO:0008654">
    <property type="term" value="P:phospholipid biosynthetic process"/>
    <property type="evidence" value="ECO:0007669"/>
    <property type="project" value="InterPro"/>
</dbReference>
<evidence type="ECO:0000256" key="1">
    <source>
        <dbReference type="ARBA" id="ARBA00022679"/>
    </source>
</evidence>
<feature type="transmembrane region" description="Helical" evidence="3">
    <location>
        <begin position="45"/>
        <end position="67"/>
    </location>
</feature>
<keyword evidence="3" id="KW-1133">Transmembrane helix</keyword>
<dbReference type="InterPro" id="IPR048254">
    <property type="entry name" value="CDP_ALCOHOL_P_TRANSF_CS"/>
</dbReference>
<feature type="transmembrane region" description="Helical" evidence="3">
    <location>
        <begin position="21"/>
        <end position="39"/>
    </location>
</feature>
<accession>A0A5K1I9A6</accession>
<sequence length="257" mass="28062">MQYCQSDTKPTRRQAIPIFRDLLLGALCLLASTALMWSWTEASPWVPLLAMITYLAMAGLILAFVPFHWRHLGWANRLTLGRGLLIALLTGALADPELLARYATPLGALALLALMLDGVDGWVARRTSTQSDFGARFDMELDAWLILVLCLALLLLGKAGPWVLAIGAMRYAFVMAGLKLTWLTAALPESRRRKAICVWQVAALMIALQPLAGATATNWLAGSALVGLAGSFMVDICWLYRHASTRRPEGCRTGSHS</sequence>
<evidence type="ECO:0000313" key="5">
    <source>
        <dbReference type="Proteomes" id="UP000326725"/>
    </source>
</evidence>
<reference evidence="4 5" key="1">
    <citation type="submission" date="2019-09" db="EMBL/GenBank/DDBJ databases">
        <authorList>
            <person name="Criscuolo A."/>
        </authorList>
    </citation>
    <scope>NUCLEOTIDE SEQUENCE [LARGE SCALE GENOMIC DNA]</scope>
    <source>
        <strain evidence="5">3(2)</strain>
    </source>
</reference>
<proteinExistence type="inferred from homology"/>
<protein>
    <submittedName>
        <fullName evidence="4">CDP-alcohol phosphatidyltransferase</fullName>
    </submittedName>
</protein>
<dbReference type="Gene3D" id="1.20.120.1760">
    <property type="match status" value="1"/>
</dbReference>
<keyword evidence="3" id="KW-0472">Membrane</keyword>
<dbReference type="InterPro" id="IPR000462">
    <property type="entry name" value="CDP-OH_P_trans"/>
</dbReference>
<keyword evidence="5" id="KW-1185">Reference proteome</keyword>
<dbReference type="EMBL" id="CABVOU010000042">
    <property type="protein sequence ID" value="VVZ96867.1"/>
    <property type="molecule type" value="Genomic_DNA"/>
</dbReference>
<name>A0A5K1I9A6_9GAMM</name>
<dbReference type="Proteomes" id="UP000326725">
    <property type="component" value="Unassembled WGS sequence"/>
</dbReference>
<evidence type="ECO:0000256" key="3">
    <source>
        <dbReference type="SAM" id="Phobius"/>
    </source>
</evidence>
<feature type="transmembrane region" description="Helical" evidence="3">
    <location>
        <begin position="99"/>
        <end position="116"/>
    </location>
</feature>
<dbReference type="Pfam" id="PF01066">
    <property type="entry name" value="CDP-OH_P_transf"/>
    <property type="match status" value="1"/>
</dbReference>
<dbReference type="PROSITE" id="PS00379">
    <property type="entry name" value="CDP_ALCOHOL_P_TRANSF"/>
    <property type="match status" value="1"/>
</dbReference>
<keyword evidence="3" id="KW-0812">Transmembrane</keyword>
<dbReference type="GO" id="GO:0016020">
    <property type="term" value="C:membrane"/>
    <property type="evidence" value="ECO:0007669"/>
    <property type="project" value="InterPro"/>
</dbReference>
<dbReference type="GO" id="GO:0016780">
    <property type="term" value="F:phosphotransferase activity, for other substituted phosphate groups"/>
    <property type="evidence" value="ECO:0007669"/>
    <property type="project" value="InterPro"/>
</dbReference>
<dbReference type="AlphaFoldDB" id="A0A5K1I9A6"/>
<organism evidence="4 5">
    <name type="scientific">Halomonas lysinitropha</name>
    <dbReference type="NCBI Taxonomy" id="2607506"/>
    <lineage>
        <taxon>Bacteria</taxon>
        <taxon>Pseudomonadati</taxon>
        <taxon>Pseudomonadota</taxon>
        <taxon>Gammaproteobacteria</taxon>
        <taxon>Oceanospirillales</taxon>
        <taxon>Halomonadaceae</taxon>
        <taxon>Halomonas</taxon>
    </lineage>
</organism>
<feature type="transmembrane region" description="Helical" evidence="3">
    <location>
        <begin position="219"/>
        <end position="240"/>
    </location>
</feature>
<gene>
    <name evidence="4" type="ORF">HALO32_02974</name>
</gene>
<keyword evidence="1 2" id="KW-0808">Transferase</keyword>
<dbReference type="InterPro" id="IPR043130">
    <property type="entry name" value="CDP-OH_PTrfase_TM_dom"/>
</dbReference>
<feature type="transmembrane region" description="Helical" evidence="3">
    <location>
        <begin position="137"/>
        <end position="156"/>
    </location>
</feature>
<comment type="similarity">
    <text evidence="2">Belongs to the CDP-alcohol phosphatidyltransferase class-I family.</text>
</comment>
<evidence type="ECO:0000313" key="4">
    <source>
        <dbReference type="EMBL" id="VVZ96867.1"/>
    </source>
</evidence>